<evidence type="ECO:0000313" key="2">
    <source>
        <dbReference type="Proteomes" id="UP000579647"/>
    </source>
</evidence>
<dbReference type="CDD" id="cd07951">
    <property type="entry name" value="ED_3B_N_AMMECR1"/>
    <property type="match status" value="1"/>
</dbReference>
<dbReference type="SUPFAM" id="SSF53213">
    <property type="entry name" value="LigB-like"/>
    <property type="match status" value="1"/>
</dbReference>
<gene>
    <name evidence="1" type="ORF">HNR07_000159</name>
</gene>
<sequence length="226" mass="23317">MLIAAAVCPHPPVLFPEVAQGAAPDLAALREACDRAVAGLGACEADLLYVVGRGPEERHYGRDAGGDLRDFGADVRVGPEPAVLDLAATTGRWLAERSGLSPDGYLEVSSKTAPERALELGAALAAAGDRVALLVMGDGSARRTEHSPGYVDERAIPYDDALADALGKADTAHLAGLDPESARELMVAGRPAWQVLAGAAGESPLTGDLLAYEAPYGVGYFVAAWS</sequence>
<dbReference type="AlphaFoldDB" id="A0A840VYY1"/>
<dbReference type="Gene3D" id="3.40.830.10">
    <property type="entry name" value="LigB-like"/>
    <property type="match status" value="1"/>
</dbReference>
<dbReference type="EMBL" id="JACHDO010000001">
    <property type="protein sequence ID" value="MBB5489022.1"/>
    <property type="molecule type" value="Genomic_DNA"/>
</dbReference>
<name>A0A840VYY1_9ACTN</name>
<accession>A0A840VYY1</accession>
<protein>
    <submittedName>
        <fullName evidence="1">Uncharacterized protein</fullName>
    </submittedName>
</protein>
<keyword evidence="2" id="KW-1185">Reference proteome</keyword>
<evidence type="ECO:0000313" key="1">
    <source>
        <dbReference type="EMBL" id="MBB5489022.1"/>
    </source>
</evidence>
<dbReference type="Proteomes" id="UP000579647">
    <property type="component" value="Unassembled WGS sequence"/>
</dbReference>
<dbReference type="RefSeq" id="WP_184360588.1">
    <property type="nucleotide sequence ID" value="NZ_BAAAKM010000051.1"/>
</dbReference>
<organism evidence="1 2">
    <name type="scientific">Nocardiopsis metallicus</name>
    <dbReference type="NCBI Taxonomy" id="179819"/>
    <lineage>
        <taxon>Bacteria</taxon>
        <taxon>Bacillati</taxon>
        <taxon>Actinomycetota</taxon>
        <taxon>Actinomycetes</taxon>
        <taxon>Streptosporangiales</taxon>
        <taxon>Nocardiopsidaceae</taxon>
        <taxon>Nocardiopsis</taxon>
    </lineage>
</organism>
<proteinExistence type="predicted"/>
<comment type="caution">
    <text evidence="1">The sequence shown here is derived from an EMBL/GenBank/DDBJ whole genome shotgun (WGS) entry which is preliminary data.</text>
</comment>
<reference evidence="1 2" key="1">
    <citation type="submission" date="2020-08" db="EMBL/GenBank/DDBJ databases">
        <title>Sequencing the genomes of 1000 actinobacteria strains.</title>
        <authorList>
            <person name="Klenk H.-P."/>
        </authorList>
    </citation>
    <scope>NUCLEOTIDE SEQUENCE [LARGE SCALE GENOMIC DNA]</scope>
    <source>
        <strain evidence="1 2">DSM 44598</strain>
    </source>
</reference>